<organism evidence="2 3">
    <name type="scientific">Triparma laevis f. longispina</name>
    <dbReference type="NCBI Taxonomy" id="1714387"/>
    <lineage>
        <taxon>Eukaryota</taxon>
        <taxon>Sar</taxon>
        <taxon>Stramenopiles</taxon>
        <taxon>Ochrophyta</taxon>
        <taxon>Bolidophyceae</taxon>
        <taxon>Parmales</taxon>
        <taxon>Triparmaceae</taxon>
        <taxon>Triparma</taxon>
    </lineage>
</organism>
<dbReference type="Pfam" id="PF02518">
    <property type="entry name" value="HATPase_c"/>
    <property type="match status" value="1"/>
</dbReference>
<dbReference type="InterPro" id="IPR036890">
    <property type="entry name" value="HATPase_C_sf"/>
</dbReference>
<evidence type="ECO:0000313" key="2">
    <source>
        <dbReference type="EMBL" id="GMI04241.1"/>
    </source>
</evidence>
<feature type="domain" description="Histidine kinase" evidence="1">
    <location>
        <begin position="37"/>
        <end position="226"/>
    </location>
</feature>
<dbReference type="Gene3D" id="3.30.565.10">
    <property type="entry name" value="Histidine kinase-like ATPase, C-terminal domain"/>
    <property type="match status" value="1"/>
</dbReference>
<dbReference type="OrthoDB" id="10471533at2759"/>
<dbReference type="Proteomes" id="UP001165122">
    <property type="component" value="Unassembled WGS sequence"/>
</dbReference>
<comment type="caution">
    <text evidence="2">The sequence shown here is derived from an EMBL/GenBank/DDBJ whole genome shotgun (WGS) entry which is preliminary data.</text>
</comment>
<protein>
    <recommendedName>
        <fullName evidence="1">Histidine kinase domain-containing protein</fullName>
    </recommendedName>
</protein>
<dbReference type="InterPro" id="IPR003594">
    <property type="entry name" value="HATPase_dom"/>
</dbReference>
<reference evidence="3" key="1">
    <citation type="journal article" date="2023" name="Commun. Biol.">
        <title>Genome analysis of Parmales, the sister group of diatoms, reveals the evolutionary specialization of diatoms from phago-mixotrophs to photoautotrophs.</title>
        <authorList>
            <person name="Ban H."/>
            <person name="Sato S."/>
            <person name="Yoshikawa S."/>
            <person name="Yamada K."/>
            <person name="Nakamura Y."/>
            <person name="Ichinomiya M."/>
            <person name="Sato N."/>
            <person name="Blanc-Mathieu R."/>
            <person name="Endo H."/>
            <person name="Kuwata A."/>
            <person name="Ogata H."/>
        </authorList>
    </citation>
    <scope>NUCLEOTIDE SEQUENCE [LARGE SCALE GENOMIC DNA]</scope>
    <source>
        <strain evidence="3">NIES 3700</strain>
    </source>
</reference>
<accession>A0A9W7F6G6</accession>
<gene>
    <name evidence="2" type="ORF">TrLO_g7259</name>
</gene>
<keyword evidence="3" id="KW-1185">Reference proteome</keyword>
<dbReference type="InterPro" id="IPR005467">
    <property type="entry name" value="His_kinase_dom"/>
</dbReference>
<dbReference type="EMBL" id="BRXW01000070">
    <property type="protein sequence ID" value="GMI04241.1"/>
    <property type="molecule type" value="Genomic_DNA"/>
</dbReference>
<proteinExistence type="predicted"/>
<name>A0A9W7F6G6_9STRA</name>
<evidence type="ECO:0000259" key="1">
    <source>
        <dbReference type="PROSITE" id="PS50109"/>
    </source>
</evidence>
<dbReference type="PROSITE" id="PS50109">
    <property type="entry name" value="HIS_KIN"/>
    <property type="match status" value="1"/>
</dbReference>
<evidence type="ECO:0000313" key="3">
    <source>
        <dbReference type="Proteomes" id="UP001165122"/>
    </source>
</evidence>
<dbReference type="SUPFAM" id="SSF55874">
    <property type="entry name" value="ATPase domain of HSP90 chaperone/DNA topoisomerase II/histidine kinase"/>
    <property type="match status" value="1"/>
</dbReference>
<sequence length="226" mass="25320">MKLNADDLRVYGESVAGLGEFFGMWKEVEERERRWSDERHGVRNVLSSLRVLSKLTRRKVDEGSNNDVKELLGTIDDRLTAVESVISSSEVKNLPSGIFFPEDVVRDVVKGLKFSAEDKGKIIRFNGEGRGLNRLFEYGSVVEELVNNAIKYSKGGVIYVEIEQVGERVRTSVKSEGEKVEGSVWQRGVGRGGGIGLDYVRRVVEGEGGKVWMERKDGVNEFGFEI</sequence>
<dbReference type="AlphaFoldDB" id="A0A9W7F6G6"/>